<gene>
    <name evidence="2" type="ORF">Tco025E_03966</name>
</gene>
<reference evidence="2 3" key="1">
    <citation type="journal article" date="2018" name="BMC Genomics">
        <title>Genomic comparison of Trypanosoma conorhini and Trypanosoma rangeli to Trypanosoma cruzi strains of high and low virulence.</title>
        <authorList>
            <person name="Bradwell K.R."/>
            <person name="Koparde V.N."/>
            <person name="Matveyev A.V."/>
            <person name="Serrano M.G."/>
            <person name="Alves J.M."/>
            <person name="Parikh H."/>
            <person name="Huang B."/>
            <person name="Lee V."/>
            <person name="Espinosa-Alvarez O."/>
            <person name="Ortiz P.A."/>
            <person name="Costa-Martins A.G."/>
            <person name="Teixeira M.M."/>
            <person name="Buck G.A."/>
        </authorList>
    </citation>
    <scope>NUCLEOTIDE SEQUENCE [LARGE SCALE GENOMIC DNA]</scope>
    <source>
        <strain evidence="2 3">025E</strain>
    </source>
</reference>
<feature type="signal peptide" evidence="1">
    <location>
        <begin position="1"/>
        <end position="22"/>
    </location>
</feature>
<dbReference type="GeneID" id="40317577"/>
<keyword evidence="1" id="KW-0732">Signal</keyword>
<accession>A0A422PQ79</accession>
<sequence>MMHGAASRIFFVLLLLPLLAGGLTPFPHGFCFPPLPLGSARSHSFFFFFIPSPPPFSLFTCVRQGPPGDPTWRKARAAATTTIRKAMDAFGTSPPDADLEIASRDYVQRVRGLRNDAYRQAVGEIAGEMYGVVYAQAYRDALERHRREWGSPAP</sequence>
<proteinExistence type="predicted"/>
<organism evidence="2 3">
    <name type="scientific">Trypanosoma conorhini</name>
    <dbReference type="NCBI Taxonomy" id="83891"/>
    <lineage>
        <taxon>Eukaryota</taxon>
        <taxon>Discoba</taxon>
        <taxon>Euglenozoa</taxon>
        <taxon>Kinetoplastea</taxon>
        <taxon>Metakinetoplastina</taxon>
        <taxon>Trypanosomatida</taxon>
        <taxon>Trypanosomatidae</taxon>
        <taxon>Trypanosoma</taxon>
    </lineage>
</organism>
<protein>
    <submittedName>
        <fullName evidence="2">Uncharacterized protein</fullName>
    </submittedName>
</protein>
<keyword evidence="3" id="KW-1185">Reference proteome</keyword>
<dbReference type="AlphaFoldDB" id="A0A422PQ79"/>
<dbReference type="Proteomes" id="UP000284403">
    <property type="component" value="Unassembled WGS sequence"/>
</dbReference>
<feature type="chain" id="PRO_5019524269" evidence="1">
    <location>
        <begin position="23"/>
        <end position="154"/>
    </location>
</feature>
<comment type="caution">
    <text evidence="2">The sequence shown here is derived from an EMBL/GenBank/DDBJ whole genome shotgun (WGS) entry which is preliminary data.</text>
</comment>
<evidence type="ECO:0000313" key="3">
    <source>
        <dbReference type="Proteomes" id="UP000284403"/>
    </source>
</evidence>
<evidence type="ECO:0000313" key="2">
    <source>
        <dbReference type="EMBL" id="RNF19899.1"/>
    </source>
</evidence>
<evidence type="ECO:0000256" key="1">
    <source>
        <dbReference type="SAM" id="SignalP"/>
    </source>
</evidence>
<dbReference type="EMBL" id="MKKU01000193">
    <property type="protein sequence ID" value="RNF19899.1"/>
    <property type="molecule type" value="Genomic_DNA"/>
</dbReference>
<dbReference type="RefSeq" id="XP_029229013.1">
    <property type="nucleotide sequence ID" value="XM_029370882.1"/>
</dbReference>
<dbReference type="OrthoDB" id="258580at2759"/>
<name>A0A422PQ79_9TRYP</name>